<keyword evidence="6" id="KW-0813">Transport</keyword>
<name>A0ABV8YNA3_9ACTN</name>
<dbReference type="Pfam" id="PF01061">
    <property type="entry name" value="ABC2_membrane"/>
    <property type="match status" value="1"/>
</dbReference>
<dbReference type="RefSeq" id="WP_386341181.1">
    <property type="nucleotide sequence ID" value="NZ_JBHSFG010000020.1"/>
</dbReference>
<evidence type="ECO:0000256" key="3">
    <source>
        <dbReference type="ARBA" id="ARBA00022989"/>
    </source>
</evidence>
<evidence type="ECO:0000256" key="1">
    <source>
        <dbReference type="ARBA" id="ARBA00004141"/>
    </source>
</evidence>
<feature type="transmembrane region" description="Helical" evidence="6">
    <location>
        <begin position="28"/>
        <end position="45"/>
    </location>
</feature>
<dbReference type="Proteomes" id="UP001596012">
    <property type="component" value="Unassembled WGS sequence"/>
</dbReference>
<gene>
    <name evidence="8" type="ORF">ACFPH6_12260</name>
</gene>
<dbReference type="PIRSF" id="PIRSF006648">
    <property type="entry name" value="DrrB"/>
    <property type="match status" value="1"/>
</dbReference>
<feature type="transmembrane region" description="Helical" evidence="6">
    <location>
        <begin position="98"/>
        <end position="124"/>
    </location>
</feature>
<evidence type="ECO:0000256" key="6">
    <source>
        <dbReference type="RuleBase" id="RU361157"/>
    </source>
</evidence>
<keyword evidence="9" id="KW-1185">Reference proteome</keyword>
<dbReference type="InterPro" id="IPR047817">
    <property type="entry name" value="ABC2_TM_bact-type"/>
</dbReference>
<feature type="domain" description="ABC transmembrane type-2" evidence="7">
    <location>
        <begin position="26"/>
        <end position="261"/>
    </location>
</feature>
<dbReference type="PANTHER" id="PTHR43229:SF2">
    <property type="entry name" value="NODULATION PROTEIN J"/>
    <property type="match status" value="1"/>
</dbReference>
<dbReference type="InterPro" id="IPR000412">
    <property type="entry name" value="ABC_2_transport"/>
</dbReference>
<feature type="transmembrane region" description="Helical" evidence="6">
    <location>
        <begin position="57"/>
        <end position="77"/>
    </location>
</feature>
<dbReference type="PANTHER" id="PTHR43229">
    <property type="entry name" value="NODULATION PROTEIN J"/>
    <property type="match status" value="1"/>
</dbReference>
<protein>
    <recommendedName>
        <fullName evidence="6">Transport permease protein</fullName>
    </recommendedName>
</protein>
<feature type="transmembrane region" description="Helical" evidence="6">
    <location>
        <begin position="144"/>
        <end position="166"/>
    </location>
</feature>
<dbReference type="InterPro" id="IPR013525">
    <property type="entry name" value="ABC2_TM"/>
</dbReference>
<dbReference type="InterPro" id="IPR051784">
    <property type="entry name" value="Nod_factor_ABC_transporter"/>
</dbReference>
<comment type="similarity">
    <text evidence="6">Belongs to the ABC-2 integral membrane protein family.</text>
</comment>
<organism evidence="8 9">
    <name type="scientific">Streptomyces xiangluensis</name>
    <dbReference type="NCBI Taxonomy" id="2665720"/>
    <lineage>
        <taxon>Bacteria</taxon>
        <taxon>Bacillati</taxon>
        <taxon>Actinomycetota</taxon>
        <taxon>Actinomycetes</taxon>
        <taxon>Kitasatosporales</taxon>
        <taxon>Streptomycetaceae</taxon>
        <taxon>Streptomyces</taxon>
    </lineage>
</organism>
<evidence type="ECO:0000256" key="4">
    <source>
        <dbReference type="ARBA" id="ARBA00023136"/>
    </source>
</evidence>
<feature type="transmembrane region" description="Helical" evidence="6">
    <location>
        <begin position="173"/>
        <end position="193"/>
    </location>
</feature>
<keyword evidence="4 6" id="KW-0472">Membrane</keyword>
<keyword evidence="5" id="KW-0046">Antibiotic resistance</keyword>
<feature type="transmembrane region" description="Helical" evidence="6">
    <location>
        <begin position="240"/>
        <end position="259"/>
    </location>
</feature>
<accession>A0ABV8YNA3</accession>
<dbReference type="PROSITE" id="PS51012">
    <property type="entry name" value="ABC_TM2"/>
    <property type="match status" value="1"/>
</dbReference>
<keyword evidence="3 6" id="KW-1133">Transmembrane helix</keyword>
<keyword evidence="2 6" id="KW-0812">Transmembrane</keyword>
<sequence length="282" mass="30433">MISRQSVSVGLHRGRVELRQMMRSPREYVGHLTNPAFFLLTASLQDGTIPGSTVDSSRMVVAGGIASMLLFVAVSWLPQQLANDREDGTMLRLRGTPGGLSAYIVSRTLTVTVVATFCALLLLAGGALFNGSGFPRTLAQWSTLVWVLALGLVALALLGAAVGAMLPNPRQALAWVMIPVLGLLFISGVFFPVTSMPRWLQIVGEIFPLKWIAQGVRSSMLPDSALVAETAQSWQHWETAGVLVAWIMVGLLIAPRLLLRASRRESGSRLAARREAGGQRSY</sequence>
<evidence type="ECO:0000256" key="2">
    <source>
        <dbReference type="ARBA" id="ARBA00022692"/>
    </source>
</evidence>
<evidence type="ECO:0000313" key="8">
    <source>
        <dbReference type="EMBL" id="MFC4465303.1"/>
    </source>
</evidence>
<keyword evidence="6" id="KW-1003">Cell membrane</keyword>
<evidence type="ECO:0000256" key="5">
    <source>
        <dbReference type="ARBA" id="ARBA00023251"/>
    </source>
</evidence>
<comment type="subcellular location">
    <subcellularLocation>
        <location evidence="6">Cell membrane</location>
        <topology evidence="6">Multi-pass membrane protein</topology>
    </subcellularLocation>
    <subcellularLocation>
        <location evidence="1">Membrane</location>
        <topology evidence="1">Multi-pass membrane protein</topology>
    </subcellularLocation>
</comment>
<comment type="caution">
    <text evidence="8">The sequence shown here is derived from an EMBL/GenBank/DDBJ whole genome shotgun (WGS) entry which is preliminary data.</text>
</comment>
<dbReference type="EMBL" id="JBHSFG010000020">
    <property type="protein sequence ID" value="MFC4465303.1"/>
    <property type="molecule type" value="Genomic_DNA"/>
</dbReference>
<evidence type="ECO:0000259" key="7">
    <source>
        <dbReference type="PROSITE" id="PS51012"/>
    </source>
</evidence>
<evidence type="ECO:0000313" key="9">
    <source>
        <dbReference type="Proteomes" id="UP001596012"/>
    </source>
</evidence>
<reference evidence="9" key="1">
    <citation type="journal article" date="2019" name="Int. J. Syst. Evol. Microbiol.">
        <title>The Global Catalogue of Microorganisms (GCM) 10K type strain sequencing project: providing services to taxonomists for standard genome sequencing and annotation.</title>
        <authorList>
            <consortium name="The Broad Institute Genomics Platform"/>
            <consortium name="The Broad Institute Genome Sequencing Center for Infectious Disease"/>
            <person name="Wu L."/>
            <person name="Ma J."/>
        </authorList>
    </citation>
    <scope>NUCLEOTIDE SEQUENCE [LARGE SCALE GENOMIC DNA]</scope>
    <source>
        <strain evidence="9">DT43</strain>
    </source>
</reference>
<proteinExistence type="inferred from homology"/>